<protein>
    <submittedName>
        <fullName evidence="1">Uncharacterized protein</fullName>
    </submittedName>
</protein>
<reference evidence="1 2" key="1">
    <citation type="submission" date="2020-08" db="EMBL/GenBank/DDBJ databases">
        <title>Genomic Encyclopedia of Type Strains, Phase IV (KMG-IV): sequencing the most valuable type-strain genomes for metagenomic binning, comparative biology and taxonomic classification.</title>
        <authorList>
            <person name="Goeker M."/>
        </authorList>
    </citation>
    <scope>NUCLEOTIDE SEQUENCE [LARGE SCALE GENOMIC DNA]</scope>
    <source>
        <strain evidence="1 2">DSM 29568</strain>
    </source>
</reference>
<dbReference type="InterPro" id="IPR008969">
    <property type="entry name" value="CarboxyPept-like_regulatory"/>
</dbReference>
<dbReference type="AlphaFoldDB" id="A0A840ESU8"/>
<proteinExistence type="predicted"/>
<evidence type="ECO:0000313" key="2">
    <source>
        <dbReference type="Proteomes" id="UP000553034"/>
    </source>
</evidence>
<name>A0A840ESU8_9FLAO</name>
<sequence>MSIKKLHSYKKALVILFLLAGCFAIYGQEASLQGKVTDTLQEPIAYANLIATPLEENQNITFAISDAEGRYKLKLLQAVNYKVEITHMTFNKHTDSLTIIKNTQKNYSLKERTESLKEVIIEKEMAVIVKDDTITYRTNQFETGEERKLRDILKKLPGVEVDKAGNVTVNGKKVTKLMVEGKTFFTGDTKLGVNNIPADAIEEVEVLDNYNEVSFLKGLSDSDQMALNIKLKEGKKKFVFGDIETGAGVKNRYLIHPKLFYYSPKTAINIIGDFNNIGKKSFTIQDYIDFEGGFASMLENSTSFKDITNSDFAVFLNQNDFKYQKNDFAAGSLSQQINSKLRLEAFSIVNKGKTQTQTTNNISYLTQGSFNEFREDKEENSILFSLNKLKLRYQHNDKSDLAYDAFIKTSNGDALQQLGSFTENDSTLIKTKQKPKNISINQEIRYNKQFSYKHTSTLTANYNYNHQEKDNNWLFNQPVFTQLIPFQQQKEFYKLLQTTETKKHQATLDLKHYWVLNNFNHIYPRVGVVFLDETFNSLDKQLLENGEINNFHHAGFNNDLHFRLTDNYIGFQYKTKVGSFIFKPGIMYHSYFWKIHQFSEEAFSKQKNVWLPELNIDYEISSIEKIELNYYLKTSFSNASAYANRLRLISFNQLYRGNENLENQLYHSALLRYRKFNMYRGVFFNASLSYIKREKSVRNTTQIEGIDQVNTSVYTSLPENTYSFNGSFTKQISKYRFTFRGGVSISDYSRFINDKVNNYQSENYKYTIKAETRFKTWPNIEIGWQQQLSNFQGASFSNKFIENKPYANLEWDFFNDFIVKANYRYNYYKNKNTNQINHFDIGDFSIFYNKENSLWSFELAVDNIFDVDYKNENTIDQFMITDRNIYLQPRTVLFKLSYKL</sequence>
<comment type="caution">
    <text evidence="1">The sequence shown here is derived from an EMBL/GenBank/DDBJ whole genome shotgun (WGS) entry which is preliminary data.</text>
</comment>
<dbReference type="EMBL" id="JACIFO010000002">
    <property type="protein sequence ID" value="MBB4118476.1"/>
    <property type="molecule type" value="Genomic_DNA"/>
</dbReference>
<dbReference type="SUPFAM" id="SSF49464">
    <property type="entry name" value="Carboxypeptidase regulatory domain-like"/>
    <property type="match status" value="1"/>
</dbReference>
<accession>A0A840ESU8</accession>
<keyword evidence="2" id="KW-1185">Reference proteome</keyword>
<evidence type="ECO:0000313" key="1">
    <source>
        <dbReference type="EMBL" id="MBB4118476.1"/>
    </source>
</evidence>
<organism evidence="1 2">
    <name type="scientific">Mesonia hippocampi</name>
    <dbReference type="NCBI Taxonomy" id="1628250"/>
    <lineage>
        <taxon>Bacteria</taxon>
        <taxon>Pseudomonadati</taxon>
        <taxon>Bacteroidota</taxon>
        <taxon>Flavobacteriia</taxon>
        <taxon>Flavobacteriales</taxon>
        <taxon>Flavobacteriaceae</taxon>
        <taxon>Mesonia</taxon>
    </lineage>
</organism>
<dbReference type="SUPFAM" id="SSF56935">
    <property type="entry name" value="Porins"/>
    <property type="match status" value="1"/>
</dbReference>
<dbReference type="Gene3D" id="2.60.40.1120">
    <property type="entry name" value="Carboxypeptidase-like, regulatory domain"/>
    <property type="match status" value="1"/>
</dbReference>
<gene>
    <name evidence="1" type="ORF">GGR32_000750</name>
</gene>
<dbReference type="Proteomes" id="UP000553034">
    <property type="component" value="Unassembled WGS sequence"/>
</dbReference>
<dbReference type="Pfam" id="PF13715">
    <property type="entry name" value="CarbopepD_reg_2"/>
    <property type="match status" value="1"/>
</dbReference>
<dbReference type="PROSITE" id="PS51257">
    <property type="entry name" value="PROKAR_LIPOPROTEIN"/>
    <property type="match status" value="1"/>
</dbReference>
<dbReference type="RefSeq" id="WP_183476590.1">
    <property type="nucleotide sequence ID" value="NZ_JACIFO010000002.1"/>
</dbReference>